<keyword evidence="1" id="KW-0812">Transmembrane</keyword>
<sequence length="81" mass="9189">MKKQRSPVPSVVVVNYPILYHTFSTTNLNKTYKLYHENLVPFDIPVASAITFVGLIYLLILSFFIVMIVVSAREVSGLQDK</sequence>
<dbReference type="AlphaFoldDB" id="A0A284S3K5"/>
<feature type="transmembrane region" description="Helical" evidence="1">
    <location>
        <begin position="46"/>
        <end position="72"/>
    </location>
</feature>
<evidence type="ECO:0000313" key="3">
    <source>
        <dbReference type="Proteomes" id="UP000219338"/>
    </source>
</evidence>
<protein>
    <recommendedName>
        <fullName evidence="4">Dolichol phosphate-mannose biosynthesis regulatory protein</fullName>
    </recommendedName>
</protein>
<evidence type="ECO:0000313" key="2">
    <source>
        <dbReference type="EMBL" id="SJL15591.1"/>
    </source>
</evidence>
<evidence type="ECO:0008006" key="4">
    <source>
        <dbReference type="Google" id="ProtNLM"/>
    </source>
</evidence>
<keyword evidence="1" id="KW-0472">Membrane</keyword>
<dbReference type="EMBL" id="FUEG01000029">
    <property type="protein sequence ID" value="SJL15591.1"/>
    <property type="molecule type" value="Genomic_DNA"/>
</dbReference>
<organism evidence="2 3">
    <name type="scientific">Armillaria ostoyae</name>
    <name type="common">Armillaria root rot fungus</name>
    <dbReference type="NCBI Taxonomy" id="47428"/>
    <lineage>
        <taxon>Eukaryota</taxon>
        <taxon>Fungi</taxon>
        <taxon>Dikarya</taxon>
        <taxon>Basidiomycota</taxon>
        <taxon>Agaricomycotina</taxon>
        <taxon>Agaricomycetes</taxon>
        <taxon>Agaricomycetidae</taxon>
        <taxon>Agaricales</taxon>
        <taxon>Marasmiineae</taxon>
        <taxon>Physalacriaceae</taxon>
        <taxon>Armillaria</taxon>
    </lineage>
</organism>
<accession>A0A284S3K5</accession>
<keyword evidence="1" id="KW-1133">Transmembrane helix</keyword>
<dbReference type="STRING" id="47428.A0A284S3K5"/>
<name>A0A284S3K5_ARMOS</name>
<keyword evidence="3" id="KW-1185">Reference proteome</keyword>
<dbReference type="Proteomes" id="UP000219338">
    <property type="component" value="Unassembled WGS sequence"/>
</dbReference>
<proteinExistence type="predicted"/>
<dbReference type="OrthoDB" id="2140105at2759"/>
<evidence type="ECO:0000256" key="1">
    <source>
        <dbReference type="SAM" id="Phobius"/>
    </source>
</evidence>
<gene>
    <name evidence="2" type="ORF">ARMOST_19092</name>
</gene>
<reference evidence="3" key="1">
    <citation type="journal article" date="2017" name="Nat. Ecol. Evol.">
        <title>Genome expansion and lineage-specific genetic innovations in the forest pathogenic fungi Armillaria.</title>
        <authorList>
            <person name="Sipos G."/>
            <person name="Prasanna A.N."/>
            <person name="Walter M.C."/>
            <person name="O'Connor E."/>
            <person name="Balint B."/>
            <person name="Krizsan K."/>
            <person name="Kiss B."/>
            <person name="Hess J."/>
            <person name="Varga T."/>
            <person name="Slot J."/>
            <person name="Riley R."/>
            <person name="Boka B."/>
            <person name="Rigling D."/>
            <person name="Barry K."/>
            <person name="Lee J."/>
            <person name="Mihaltcheva S."/>
            <person name="LaButti K."/>
            <person name="Lipzen A."/>
            <person name="Waldron R."/>
            <person name="Moloney N.M."/>
            <person name="Sperisen C."/>
            <person name="Kredics L."/>
            <person name="Vagvoelgyi C."/>
            <person name="Patrignani A."/>
            <person name="Fitzpatrick D."/>
            <person name="Nagy I."/>
            <person name="Doyle S."/>
            <person name="Anderson J.B."/>
            <person name="Grigoriev I.V."/>
            <person name="Gueldener U."/>
            <person name="Muensterkoetter M."/>
            <person name="Nagy L.G."/>
        </authorList>
    </citation>
    <scope>NUCLEOTIDE SEQUENCE [LARGE SCALE GENOMIC DNA]</scope>
    <source>
        <strain evidence="3">C18/9</strain>
    </source>
</reference>